<evidence type="ECO:0000313" key="1">
    <source>
        <dbReference type="EMBL" id="NMG16024.1"/>
    </source>
</evidence>
<dbReference type="RefSeq" id="WP_169118749.1">
    <property type="nucleotide sequence ID" value="NZ_CP059467.1"/>
</dbReference>
<gene>
    <name evidence="1" type="ORF">GPA24_10815</name>
</gene>
<proteinExistence type="predicted"/>
<sequence length="95" mass="10061">MQLKHSAVKRGGVTSSYWSGGTQDVSCHTGAEGLRFSFMLPSKGGGDTQIQVSVGLEDLRVLLKQLAAEHPDFAQTLAECTQVAVSALLKLKKSG</sequence>
<dbReference type="Proteomes" id="UP000633943">
    <property type="component" value="Unassembled WGS sequence"/>
</dbReference>
<accession>A0ABX1NVH4</accession>
<comment type="caution">
    <text evidence="1">The sequence shown here is derived from an EMBL/GenBank/DDBJ whole genome shotgun (WGS) entry which is preliminary data.</text>
</comment>
<dbReference type="EMBL" id="WTVP01000026">
    <property type="protein sequence ID" value="NMG16024.1"/>
    <property type="molecule type" value="Genomic_DNA"/>
</dbReference>
<name>A0ABX1NVH4_9RHOO</name>
<keyword evidence="2" id="KW-1185">Reference proteome</keyword>
<organism evidence="1 2">
    <name type="scientific">Aromatoleum bremense</name>
    <dbReference type="NCBI Taxonomy" id="76115"/>
    <lineage>
        <taxon>Bacteria</taxon>
        <taxon>Pseudomonadati</taxon>
        <taxon>Pseudomonadota</taxon>
        <taxon>Betaproteobacteria</taxon>
        <taxon>Rhodocyclales</taxon>
        <taxon>Rhodocyclaceae</taxon>
        <taxon>Aromatoleum</taxon>
    </lineage>
</organism>
<evidence type="ECO:0000313" key="2">
    <source>
        <dbReference type="Proteomes" id="UP000633943"/>
    </source>
</evidence>
<reference evidence="1 2" key="1">
    <citation type="submission" date="2019-12" db="EMBL/GenBank/DDBJ databases">
        <title>Comparative genomics gives insights into the taxonomy of the Azoarcus-Aromatoleum group and reveals separate origins of nif in the plant-associated Azoarcus and non-plant-associated Aromatoleum sub-groups.</title>
        <authorList>
            <person name="Lafos M."/>
            <person name="Maluk M."/>
            <person name="Batista M."/>
            <person name="Junghare M."/>
            <person name="Carmona M."/>
            <person name="Faoro H."/>
            <person name="Cruz L.M."/>
            <person name="Battistoni F."/>
            <person name="De Souza E."/>
            <person name="Pedrosa F."/>
            <person name="Chen W.-M."/>
            <person name="Poole P.S."/>
            <person name="Dixon R.A."/>
            <person name="James E.K."/>
        </authorList>
    </citation>
    <scope>NUCLEOTIDE SEQUENCE [LARGE SCALE GENOMIC DNA]</scope>
    <source>
        <strain evidence="1 2">PbN1</strain>
    </source>
</reference>
<protein>
    <submittedName>
        <fullName evidence="1">Uncharacterized protein</fullName>
    </submittedName>
</protein>